<accession>A0A221SVB3</accession>
<organism evidence="3 4">
    <name type="scientific">Deinococcus ficus</name>
    <dbReference type="NCBI Taxonomy" id="317577"/>
    <lineage>
        <taxon>Bacteria</taxon>
        <taxon>Thermotogati</taxon>
        <taxon>Deinococcota</taxon>
        <taxon>Deinococci</taxon>
        <taxon>Deinococcales</taxon>
        <taxon>Deinococcaceae</taxon>
        <taxon>Deinococcus</taxon>
    </lineage>
</organism>
<proteinExistence type="predicted"/>
<evidence type="ECO:0000313" key="4">
    <source>
        <dbReference type="Proteomes" id="UP000259030"/>
    </source>
</evidence>
<name>A0A221SVB3_9DEIO</name>
<feature type="transmembrane region" description="Helical" evidence="2">
    <location>
        <begin position="47"/>
        <end position="68"/>
    </location>
</feature>
<sequence>MRFMSFVQVVLLLLLAAYGVLFALENPGLTSFPLPFGRAGFTLPAGLAGLIWFLAGMGYAALLFLPVVTRQARLRRRAARARDAAEARLTSTLQARLSSAPVSPPVAVPGPVAEQVPASGGN</sequence>
<protein>
    <recommendedName>
        <fullName evidence="5">Lipopolysaccharide assembly protein A domain-containing protein</fullName>
    </recommendedName>
</protein>
<evidence type="ECO:0008006" key="5">
    <source>
        <dbReference type="Google" id="ProtNLM"/>
    </source>
</evidence>
<evidence type="ECO:0000256" key="2">
    <source>
        <dbReference type="SAM" id="Phobius"/>
    </source>
</evidence>
<evidence type="ECO:0000256" key="1">
    <source>
        <dbReference type="SAM" id="MobiDB-lite"/>
    </source>
</evidence>
<feature type="region of interest" description="Disordered" evidence="1">
    <location>
        <begin position="96"/>
        <end position="122"/>
    </location>
</feature>
<gene>
    <name evidence="3" type="ORF">DFI_05650</name>
</gene>
<keyword evidence="2" id="KW-0812">Transmembrane</keyword>
<feature type="compositionally biased region" description="Low complexity" evidence="1">
    <location>
        <begin position="109"/>
        <end position="122"/>
    </location>
</feature>
<dbReference type="AlphaFoldDB" id="A0A221SVB3"/>
<keyword evidence="2" id="KW-0472">Membrane</keyword>
<dbReference type="KEGG" id="dfc:DFI_05650"/>
<evidence type="ECO:0000313" key="3">
    <source>
        <dbReference type="EMBL" id="ASN80551.1"/>
    </source>
</evidence>
<keyword evidence="4" id="KW-1185">Reference proteome</keyword>
<reference evidence="3 4" key="1">
    <citation type="submission" date="2017-05" db="EMBL/GenBank/DDBJ databases">
        <title>The complete genome sequence of Deinococcus ficus isolated from the rhizosphere of the Ficus religiosa L. in Taiwan.</title>
        <authorList>
            <person name="Wu K.-M."/>
            <person name="Liao T.-L."/>
            <person name="Liu Y.-M."/>
            <person name="Young C.-C."/>
            <person name="Tsai S.-F."/>
        </authorList>
    </citation>
    <scope>NUCLEOTIDE SEQUENCE [LARGE SCALE GENOMIC DNA]</scope>
    <source>
        <strain evidence="3 4">CC-FR2-10</strain>
    </source>
</reference>
<dbReference type="EMBL" id="CP021081">
    <property type="protein sequence ID" value="ASN80551.1"/>
    <property type="molecule type" value="Genomic_DNA"/>
</dbReference>
<dbReference type="STRING" id="317577.GCA_000419625_00019"/>
<keyword evidence="2" id="KW-1133">Transmembrane helix</keyword>
<dbReference type="Proteomes" id="UP000259030">
    <property type="component" value="Chromosome"/>
</dbReference>